<dbReference type="Gene3D" id="3.30.930.10">
    <property type="entry name" value="Bira Bifunctional Protein, Domain 2"/>
    <property type="match status" value="1"/>
</dbReference>
<accession>J5KDT6</accession>
<dbReference type="InterPro" id="IPR006195">
    <property type="entry name" value="aa-tRNA-synth_II"/>
</dbReference>
<evidence type="ECO:0000256" key="11">
    <source>
        <dbReference type="PIRSR" id="PIRSR001549-1"/>
    </source>
</evidence>
<dbReference type="PROSITE" id="PS50862">
    <property type="entry name" value="AA_TRNA_LIGASE_II"/>
    <property type="match status" value="1"/>
</dbReference>
<dbReference type="InterPro" id="IPR045864">
    <property type="entry name" value="aa-tRNA-synth_II/BPL/LPL"/>
</dbReference>
<evidence type="ECO:0000313" key="15">
    <source>
        <dbReference type="Proteomes" id="UP000010305"/>
    </source>
</evidence>
<comment type="catalytic activity">
    <reaction evidence="9 10">
        <text>tRNA(His) + L-histidine + ATP = L-histidyl-tRNA(His) + AMP + diphosphate + H(+)</text>
        <dbReference type="Rhea" id="RHEA:17313"/>
        <dbReference type="Rhea" id="RHEA-COMP:9665"/>
        <dbReference type="Rhea" id="RHEA-COMP:9689"/>
        <dbReference type="ChEBI" id="CHEBI:15378"/>
        <dbReference type="ChEBI" id="CHEBI:30616"/>
        <dbReference type="ChEBI" id="CHEBI:33019"/>
        <dbReference type="ChEBI" id="CHEBI:57595"/>
        <dbReference type="ChEBI" id="CHEBI:78442"/>
        <dbReference type="ChEBI" id="CHEBI:78527"/>
        <dbReference type="ChEBI" id="CHEBI:456215"/>
        <dbReference type="EC" id="6.1.1.21"/>
    </reaction>
</comment>
<dbReference type="InterPro" id="IPR004154">
    <property type="entry name" value="Anticodon-bd"/>
</dbReference>
<dbReference type="HAMAP" id="MF_00127">
    <property type="entry name" value="His_tRNA_synth"/>
    <property type="match status" value="1"/>
</dbReference>
<evidence type="ECO:0000256" key="2">
    <source>
        <dbReference type="ARBA" id="ARBA00011738"/>
    </source>
</evidence>
<feature type="binding site" evidence="11">
    <location>
        <position position="260"/>
    </location>
    <ligand>
        <name>L-histidine</name>
        <dbReference type="ChEBI" id="CHEBI:57595"/>
    </ligand>
</feature>
<evidence type="ECO:0000256" key="8">
    <source>
        <dbReference type="ARBA" id="ARBA00023146"/>
    </source>
</evidence>
<keyword evidence="6 10" id="KW-0067">ATP-binding</keyword>
<dbReference type="EMBL" id="JH611156">
    <property type="protein sequence ID" value="EJP71746.1"/>
    <property type="molecule type" value="Genomic_DNA"/>
</dbReference>
<reference evidence="14 15" key="1">
    <citation type="journal article" date="2012" name="ISME J.">
        <title>Genomic insights to SAR86, an abundant and uncultivated marine bacterial lineage.</title>
        <authorList>
            <person name="Dupont C.L."/>
            <person name="Rusch D.B."/>
            <person name="Yooseph S."/>
            <person name="Lombardo M.J."/>
            <person name="Richter R.A."/>
            <person name="Valas R."/>
            <person name="Novotny M."/>
            <person name="Yee-Greenbaum J."/>
            <person name="Selengut J.D."/>
            <person name="Haft D.H."/>
            <person name="Halpern A.L."/>
            <person name="Lasken R.S."/>
            <person name="Nealson K."/>
            <person name="Friedman R."/>
            <person name="Venter J.C."/>
        </authorList>
    </citation>
    <scope>NUCLEOTIDE SEQUENCE [LARGE SCALE GENOMIC DNA]</scope>
</reference>
<feature type="binding site" evidence="11">
    <location>
        <position position="135"/>
    </location>
    <ligand>
        <name>L-histidine</name>
        <dbReference type="ChEBI" id="CHEBI:57595"/>
    </ligand>
</feature>
<dbReference type="CDD" id="cd00773">
    <property type="entry name" value="HisRS-like_core"/>
    <property type="match status" value="1"/>
</dbReference>
<keyword evidence="4 10" id="KW-0436">Ligase</keyword>
<dbReference type="InterPro" id="IPR004516">
    <property type="entry name" value="HisRS/HisZ"/>
</dbReference>
<evidence type="ECO:0000256" key="9">
    <source>
        <dbReference type="ARBA" id="ARBA00047639"/>
    </source>
</evidence>
<sequence length="421" mass="47846">MDKINSLTGMPDLIGQKSNESNSSNKIFETEIALIKIFESYSLNEIRTPALENESLFNRSVGDSSDIVNKELYTFLDKNKKKISLRPEGTAGVARSIIEKKLDNETHRFWYLGPMWRYERPQKGRYRQFYQAGIELLGYSEGLAELEMISMILSINDALGIKNSKIKINHLGNKDAKDQFCEALKNYLEPFSSKLEKLDLDRLNKNPLRVLDSKSEQTKDILKDAPKMNEFVSKESLDLLNLIKNSFSEHNIEIDYSLVRGLDYYTGFIFEAISDDLGAQDSYLGGGRYDNLFSDLGGKKLPAIGMAIGIERLAEISNYSVENKTLISFIVLSDKIEQNAYKIAHEFRYLNNNIIIEVQLSDGSLKSKLRKANKDKADFAIIIGDEELKNKTLVLKPLKENDSDQKILSIEDAKKFISSLN</sequence>
<evidence type="ECO:0000256" key="12">
    <source>
        <dbReference type="SAM" id="MobiDB-lite"/>
    </source>
</evidence>
<dbReference type="HOGENOM" id="CLU_025113_1_2_6"/>
<evidence type="ECO:0000259" key="13">
    <source>
        <dbReference type="PROSITE" id="PS50862"/>
    </source>
</evidence>
<dbReference type="STRING" id="1123866.NT01SARS_0223"/>
<comment type="subunit">
    <text evidence="2 10">Homodimer.</text>
</comment>
<dbReference type="Gene3D" id="3.40.50.800">
    <property type="entry name" value="Anticodon-binding domain"/>
    <property type="match status" value="1"/>
</dbReference>
<keyword evidence="7 10" id="KW-0648">Protein biosynthesis</keyword>
<dbReference type="PANTHER" id="PTHR43707">
    <property type="entry name" value="HISTIDYL-TRNA SYNTHETASE"/>
    <property type="match status" value="1"/>
</dbReference>
<dbReference type="Pfam" id="PF03129">
    <property type="entry name" value="HGTP_anticodon"/>
    <property type="match status" value="1"/>
</dbReference>
<comment type="subcellular location">
    <subcellularLocation>
        <location evidence="10">Cytoplasm</location>
    </subcellularLocation>
</comment>
<dbReference type="NCBIfam" id="TIGR00442">
    <property type="entry name" value="hisS"/>
    <property type="match status" value="1"/>
</dbReference>
<dbReference type="InterPro" id="IPR015807">
    <property type="entry name" value="His-tRNA-ligase"/>
</dbReference>
<keyword evidence="8 10" id="KW-0030">Aminoacyl-tRNA synthetase</keyword>
<comment type="similarity">
    <text evidence="1 10">Belongs to the class-II aminoacyl-tRNA synthetase family.</text>
</comment>
<evidence type="ECO:0000256" key="3">
    <source>
        <dbReference type="ARBA" id="ARBA00022490"/>
    </source>
</evidence>
<dbReference type="GO" id="GO:0004821">
    <property type="term" value="F:histidine-tRNA ligase activity"/>
    <property type="evidence" value="ECO:0007669"/>
    <property type="project" value="UniProtKB-UniRule"/>
</dbReference>
<feature type="binding site" evidence="11">
    <location>
        <begin position="88"/>
        <end position="90"/>
    </location>
    <ligand>
        <name>L-histidine</name>
        <dbReference type="ChEBI" id="CHEBI:57595"/>
    </ligand>
</feature>
<feature type="region of interest" description="Disordered" evidence="12">
    <location>
        <begin position="1"/>
        <end position="21"/>
    </location>
</feature>
<dbReference type="EC" id="6.1.1.21" evidence="10"/>
<evidence type="ECO:0000256" key="5">
    <source>
        <dbReference type="ARBA" id="ARBA00022741"/>
    </source>
</evidence>
<dbReference type="AlphaFoldDB" id="J5KDT6"/>
<feature type="domain" description="Aminoacyl-transfer RNA synthetases class-II family profile" evidence="13">
    <location>
        <begin position="33"/>
        <end position="314"/>
    </location>
</feature>
<feature type="binding site" evidence="11">
    <location>
        <begin position="264"/>
        <end position="265"/>
    </location>
    <ligand>
        <name>L-histidine</name>
        <dbReference type="ChEBI" id="CHEBI:57595"/>
    </ligand>
</feature>
<keyword evidence="3 10" id="KW-0963">Cytoplasm</keyword>
<evidence type="ECO:0000256" key="7">
    <source>
        <dbReference type="ARBA" id="ARBA00022917"/>
    </source>
</evidence>
<evidence type="ECO:0000256" key="10">
    <source>
        <dbReference type="HAMAP-Rule" id="MF_00127"/>
    </source>
</evidence>
<dbReference type="InterPro" id="IPR036621">
    <property type="entry name" value="Anticodon-bd_dom_sf"/>
</dbReference>
<feature type="binding site" evidence="11">
    <location>
        <position position="117"/>
    </location>
    <ligand>
        <name>L-histidine</name>
        <dbReference type="ChEBI" id="CHEBI:57595"/>
    </ligand>
</feature>
<dbReference type="SUPFAM" id="SSF52954">
    <property type="entry name" value="Class II aaRS ABD-related"/>
    <property type="match status" value="1"/>
</dbReference>
<dbReference type="GO" id="GO:0006427">
    <property type="term" value="P:histidyl-tRNA aminoacylation"/>
    <property type="evidence" value="ECO:0007669"/>
    <property type="project" value="UniProtKB-UniRule"/>
</dbReference>
<keyword evidence="5 10" id="KW-0547">Nucleotide-binding</keyword>
<dbReference type="Proteomes" id="UP000010305">
    <property type="component" value="Unassembled WGS sequence"/>
</dbReference>
<gene>
    <name evidence="10 14" type="primary">hisS</name>
    <name evidence="14" type="ORF">NT01SARS_0223</name>
</gene>
<dbReference type="GO" id="GO:0005737">
    <property type="term" value="C:cytoplasm"/>
    <property type="evidence" value="ECO:0007669"/>
    <property type="project" value="UniProtKB-SubCell"/>
</dbReference>
<name>J5KDT6_9GAMM</name>
<dbReference type="PIRSF" id="PIRSF001549">
    <property type="entry name" value="His-tRNA_synth"/>
    <property type="match status" value="1"/>
</dbReference>
<evidence type="ECO:0000313" key="14">
    <source>
        <dbReference type="EMBL" id="EJP71746.1"/>
    </source>
</evidence>
<dbReference type="Pfam" id="PF13393">
    <property type="entry name" value="tRNA-synt_His"/>
    <property type="match status" value="1"/>
</dbReference>
<feature type="binding site" evidence="11">
    <location>
        <position position="131"/>
    </location>
    <ligand>
        <name>L-histidine</name>
        <dbReference type="ChEBI" id="CHEBI:57595"/>
    </ligand>
</feature>
<proteinExistence type="inferred from homology"/>
<protein>
    <recommendedName>
        <fullName evidence="10">Histidine--tRNA ligase</fullName>
        <ecNumber evidence="10">6.1.1.21</ecNumber>
    </recommendedName>
    <alternativeName>
        <fullName evidence="10">Histidyl-tRNA synthetase</fullName>
        <shortName evidence="10">HisRS</shortName>
    </alternativeName>
</protein>
<dbReference type="InterPro" id="IPR041715">
    <property type="entry name" value="HisRS-like_core"/>
</dbReference>
<dbReference type="GO" id="GO:0005524">
    <property type="term" value="F:ATP binding"/>
    <property type="evidence" value="ECO:0007669"/>
    <property type="project" value="UniProtKB-UniRule"/>
</dbReference>
<dbReference type="PANTHER" id="PTHR43707:SF1">
    <property type="entry name" value="HISTIDINE--TRNA LIGASE, MITOCHONDRIAL-RELATED"/>
    <property type="match status" value="1"/>
</dbReference>
<organism evidence="14 15">
    <name type="scientific">SAR86 cluster bacterium SAR86A</name>
    <dbReference type="NCBI Taxonomy" id="1123866"/>
    <lineage>
        <taxon>Bacteria</taxon>
        <taxon>Pseudomonadati</taxon>
        <taxon>Pseudomonadota</taxon>
        <taxon>Gammaproteobacteria</taxon>
        <taxon>SAR86 cluster</taxon>
    </lineage>
</organism>
<dbReference type="SUPFAM" id="SSF55681">
    <property type="entry name" value="Class II aaRS and biotin synthetases"/>
    <property type="match status" value="1"/>
</dbReference>
<evidence type="ECO:0000256" key="4">
    <source>
        <dbReference type="ARBA" id="ARBA00022598"/>
    </source>
</evidence>
<evidence type="ECO:0000256" key="6">
    <source>
        <dbReference type="ARBA" id="ARBA00022840"/>
    </source>
</evidence>
<evidence type="ECO:0000256" key="1">
    <source>
        <dbReference type="ARBA" id="ARBA00008226"/>
    </source>
</evidence>